<accession>A0A814XYA6</accession>
<name>A0A814XYA6_9BILA</name>
<proteinExistence type="predicted"/>
<keyword evidence="3" id="KW-1185">Reference proteome</keyword>
<organism evidence="1 3">
    <name type="scientific">Didymodactylos carnosus</name>
    <dbReference type="NCBI Taxonomy" id="1234261"/>
    <lineage>
        <taxon>Eukaryota</taxon>
        <taxon>Metazoa</taxon>
        <taxon>Spiralia</taxon>
        <taxon>Gnathifera</taxon>
        <taxon>Rotifera</taxon>
        <taxon>Eurotatoria</taxon>
        <taxon>Bdelloidea</taxon>
        <taxon>Philodinida</taxon>
        <taxon>Philodinidae</taxon>
        <taxon>Didymodactylos</taxon>
    </lineage>
</organism>
<evidence type="ECO:0000313" key="2">
    <source>
        <dbReference type="EMBL" id="CAF3985224.1"/>
    </source>
</evidence>
<dbReference type="EMBL" id="CAJNOQ010009336">
    <property type="protein sequence ID" value="CAF1221971.1"/>
    <property type="molecule type" value="Genomic_DNA"/>
</dbReference>
<dbReference type="Proteomes" id="UP000681722">
    <property type="component" value="Unassembled WGS sequence"/>
</dbReference>
<gene>
    <name evidence="1" type="ORF">GPM918_LOCUS24732</name>
    <name evidence="2" type="ORF">SRO942_LOCUS24733</name>
</gene>
<dbReference type="AlphaFoldDB" id="A0A814XYA6"/>
<comment type="caution">
    <text evidence="1">The sequence shown here is derived from an EMBL/GenBank/DDBJ whole genome shotgun (WGS) entry which is preliminary data.</text>
</comment>
<dbReference type="Proteomes" id="UP000663829">
    <property type="component" value="Unassembled WGS sequence"/>
</dbReference>
<evidence type="ECO:0000313" key="1">
    <source>
        <dbReference type="EMBL" id="CAF1221971.1"/>
    </source>
</evidence>
<reference evidence="1" key="1">
    <citation type="submission" date="2021-02" db="EMBL/GenBank/DDBJ databases">
        <authorList>
            <person name="Nowell W R."/>
        </authorList>
    </citation>
    <scope>NUCLEOTIDE SEQUENCE</scope>
</reference>
<feature type="non-terminal residue" evidence="1">
    <location>
        <position position="1"/>
    </location>
</feature>
<sequence length="28" mass="2967">DFMQLSYGKHTIVGDQGVTLSGGVVTRT</sequence>
<dbReference type="EMBL" id="CAJOBC010009337">
    <property type="protein sequence ID" value="CAF3985224.1"/>
    <property type="molecule type" value="Genomic_DNA"/>
</dbReference>
<protein>
    <submittedName>
        <fullName evidence="1">Uncharacterized protein</fullName>
    </submittedName>
</protein>
<evidence type="ECO:0000313" key="3">
    <source>
        <dbReference type="Proteomes" id="UP000663829"/>
    </source>
</evidence>